<proteinExistence type="inferred from homology"/>
<feature type="compositionally biased region" description="Basic and acidic residues" evidence="7">
    <location>
        <begin position="203"/>
        <end position="219"/>
    </location>
</feature>
<dbReference type="Pfam" id="PF01555">
    <property type="entry name" value="N6_N4_Mtase"/>
    <property type="match status" value="1"/>
</dbReference>
<feature type="domain" description="DNA methylase N-4/N-6" evidence="8">
    <location>
        <begin position="84"/>
        <end position="426"/>
    </location>
</feature>
<accession>A0A2K8K711</accession>
<dbReference type="GO" id="GO:0032259">
    <property type="term" value="P:methylation"/>
    <property type="evidence" value="ECO:0007669"/>
    <property type="project" value="UniProtKB-KW"/>
</dbReference>
<evidence type="ECO:0000256" key="1">
    <source>
        <dbReference type="ARBA" id="ARBA00006594"/>
    </source>
</evidence>
<keyword evidence="5" id="KW-0949">S-adenosyl-L-methionine</keyword>
<dbReference type="InterPro" id="IPR002052">
    <property type="entry name" value="DNA_methylase_N6_adenine_CS"/>
</dbReference>
<evidence type="ECO:0000256" key="5">
    <source>
        <dbReference type="ARBA" id="ARBA00022691"/>
    </source>
</evidence>
<keyword evidence="3 9" id="KW-0489">Methyltransferase</keyword>
<dbReference type="PROSITE" id="PS00092">
    <property type="entry name" value="N6_MTASE"/>
    <property type="match status" value="1"/>
</dbReference>
<protein>
    <recommendedName>
        <fullName evidence="2">site-specific DNA-methyltransferase (adenine-specific)</fullName>
        <ecNumber evidence="2">2.1.1.72</ecNumber>
    </recommendedName>
</protein>
<dbReference type="SUPFAM" id="SSF53335">
    <property type="entry name" value="S-adenosyl-L-methionine-dependent methyltransferases"/>
    <property type="match status" value="1"/>
</dbReference>
<dbReference type="KEGG" id="rbg:BG454_04740"/>
<dbReference type="GO" id="GO:0009007">
    <property type="term" value="F:site-specific DNA-methyltransferase (adenine-specific) activity"/>
    <property type="evidence" value="ECO:0007669"/>
    <property type="project" value="UniProtKB-EC"/>
</dbReference>
<evidence type="ECO:0000256" key="6">
    <source>
        <dbReference type="ARBA" id="ARBA00047942"/>
    </source>
</evidence>
<name>A0A2K8K711_9RHOB</name>
<dbReference type="Gene3D" id="3.40.50.150">
    <property type="entry name" value="Vaccinia Virus protein VP39"/>
    <property type="match status" value="1"/>
</dbReference>
<feature type="region of interest" description="Disordered" evidence="7">
    <location>
        <begin position="203"/>
        <end position="227"/>
    </location>
</feature>
<dbReference type="AlphaFoldDB" id="A0A2K8K711"/>
<evidence type="ECO:0000313" key="10">
    <source>
        <dbReference type="Proteomes" id="UP000228948"/>
    </source>
</evidence>
<evidence type="ECO:0000256" key="4">
    <source>
        <dbReference type="ARBA" id="ARBA00022679"/>
    </source>
</evidence>
<dbReference type="GO" id="GO:0008170">
    <property type="term" value="F:N-methyltransferase activity"/>
    <property type="evidence" value="ECO:0007669"/>
    <property type="project" value="InterPro"/>
</dbReference>
<keyword evidence="10" id="KW-1185">Reference proteome</keyword>
<evidence type="ECO:0000313" key="9">
    <source>
        <dbReference type="EMBL" id="ATX65219.1"/>
    </source>
</evidence>
<dbReference type="EC" id="2.1.1.72" evidence="2"/>
<dbReference type="Proteomes" id="UP000228948">
    <property type="component" value="Chromosome"/>
</dbReference>
<evidence type="ECO:0000256" key="7">
    <source>
        <dbReference type="SAM" id="MobiDB-lite"/>
    </source>
</evidence>
<dbReference type="REBASE" id="225865">
    <property type="entry name" value="M.Rba05ORF4740P"/>
</dbReference>
<sequence length="586" mass="66792">MSKYDDLPREQLIELLKKRDRTKKLGLVWERDEIEADNAVDANFVAATIIPDLSDKPAPWRNMVIEGDNYDALRWLRMTMAGQIKCIYIDPPYNTGTTTWVYNDRYVNPEDAYRQSTWLEFMFRRLALARDLLAPSGVILVSINDEQRARLELLMDEVLPGMRLGCFVWRTRKGGYDSGNFSKDHDFVLVYRNAGFEFAGSAKQRDDYSNPDSDERGDWTDDPLQQPKTYKQRKNGVYFIEDEETGIFYPPNPNRVWSVGRKGDKGLTGPTIEDLISERLIIFKRKGEYVVYKTMEELVAAIADGSAHKFARLDLPNLDEWIGKKIGLGSVRIKKFLKDKTEEPNPLSSMLDGIVSEESYSEEVGQTAEGTRQIRSIFGESVFDYPKPVSLLKLLVEQSTRPGDIVLDFFAGSATTAQAVMELNAQDGGDRRFIMVSSTEATADAPQKNICRDVTAERIRRLNTSDNKKFANLSAEFAYLRCRGIEFEDLDQDLAPAEVWAALETLHRLPLTRYTQAPWQEHKTEAQTLIFADRVSTDLLDHLRGVVDRRENAFVYAWAPGQITAALGDVLDVRSVRTELVGRFRQ</sequence>
<dbReference type="RefSeq" id="WP_071479285.1">
    <property type="nucleotide sequence ID" value="NZ_CP024899.1"/>
</dbReference>
<dbReference type="OrthoDB" id="9816043at2"/>
<dbReference type="InterPro" id="IPR002295">
    <property type="entry name" value="N4/N6-MTase_EcoPI_Mod-like"/>
</dbReference>
<evidence type="ECO:0000256" key="3">
    <source>
        <dbReference type="ARBA" id="ARBA00022603"/>
    </source>
</evidence>
<reference evidence="9 10" key="1">
    <citation type="submission" date="2017-11" db="EMBL/GenBank/DDBJ databases">
        <title>Revised Sequence and Annotation of the Rhodobaca barguzinensis strain alga05 Genome.</title>
        <authorList>
            <person name="Kopejtka K."/>
            <person name="Tomasch J.M."/>
            <person name="Bunk B."/>
            <person name="Koblizek M."/>
        </authorList>
    </citation>
    <scope>NUCLEOTIDE SEQUENCE [LARGE SCALE GENOMIC DNA]</scope>
    <source>
        <strain evidence="10">alga05</strain>
    </source>
</reference>
<dbReference type="InterPro" id="IPR029063">
    <property type="entry name" value="SAM-dependent_MTases_sf"/>
</dbReference>
<dbReference type="InterPro" id="IPR002941">
    <property type="entry name" value="DNA_methylase_N4/N6"/>
</dbReference>
<organism evidence="9 10">
    <name type="scientific">Roseinatronobacter bogoriensis subsp. barguzinensis</name>
    <dbReference type="NCBI Taxonomy" id="441209"/>
    <lineage>
        <taxon>Bacteria</taxon>
        <taxon>Pseudomonadati</taxon>
        <taxon>Pseudomonadota</taxon>
        <taxon>Alphaproteobacteria</taxon>
        <taxon>Rhodobacterales</taxon>
        <taxon>Paracoccaceae</taxon>
        <taxon>Roseinatronobacter</taxon>
    </lineage>
</organism>
<dbReference type="PIRSF" id="PIRSF015855">
    <property type="entry name" value="TypeIII_Mtase_mKpnI"/>
    <property type="match status" value="1"/>
</dbReference>
<evidence type="ECO:0000259" key="8">
    <source>
        <dbReference type="Pfam" id="PF01555"/>
    </source>
</evidence>
<comment type="catalytic activity">
    <reaction evidence="6">
        <text>a 2'-deoxyadenosine in DNA + S-adenosyl-L-methionine = an N(6)-methyl-2'-deoxyadenosine in DNA + S-adenosyl-L-homocysteine + H(+)</text>
        <dbReference type="Rhea" id="RHEA:15197"/>
        <dbReference type="Rhea" id="RHEA-COMP:12418"/>
        <dbReference type="Rhea" id="RHEA-COMP:12419"/>
        <dbReference type="ChEBI" id="CHEBI:15378"/>
        <dbReference type="ChEBI" id="CHEBI:57856"/>
        <dbReference type="ChEBI" id="CHEBI:59789"/>
        <dbReference type="ChEBI" id="CHEBI:90615"/>
        <dbReference type="ChEBI" id="CHEBI:90616"/>
        <dbReference type="EC" id="2.1.1.72"/>
    </reaction>
</comment>
<comment type="similarity">
    <text evidence="1">Belongs to the N(4)/N(6)-methyltransferase family.</text>
</comment>
<dbReference type="STRING" id="441209.GCA_001870665_03680"/>
<evidence type="ECO:0000256" key="2">
    <source>
        <dbReference type="ARBA" id="ARBA00011900"/>
    </source>
</evidence>
<dbReference type="PRINTS" id="PR00506">
    <property type="entry name" value="D21N6MTFRASE"/>
</dbReference>
<dbReference type="GO" id="GO:0003677">
    <property type="term" value="F:DNA binding"/>
    <property type="evidence" value="ECO:0007669"/>
    <property type="project" value="InterPro"/>
</dbReference>
<dbReference type="EMBL" id="CP024899">
    <property type="protein sequence ID" value="ATX65219.1"/>
    <property type="molecule type" value="Genomic_DNA"/>
</dbReference>
<gene>
    <name evidence="9" type="ORF">BG454_04740</name>
</gene>
<keyword evidence="4 9" id="KW-0808">Transferase</keyword>